<evidence type="ECO:0000259" key="2">
    <source>
        <dbReference type="Pfam" id="PF05699"/>
    </source>
</evidence>
<dbReference type="InterPro" id="IPR008906">
    <property type="entry name" value="HATC_C_dom"/>
</dbReference>
<evidence type="ECO:0000256" key="1">
    <source>
        <dbReference type="SAM" id="MobiDB-lite"/>
    </source>
</evidence>
<dbReference type="EMBL" id="BQKY01000001">
    <property type="protein sequence ID" value="GJN87071.1"/>
    <property type="molecule type" value="Genomic_DNA"/>
</dbReference>
<keyword evidence="4" id="KW-1185">Reference proteome</keyword>
<comment type="caution">
    <text evidence="3">The sequence shown here is derived from an EMBL/GenBank/DDBJ whole genome shotgun (WGS) entry which is preliminary data.</text>
</comment>
<sequence>MEEWPEDWIAKAKRVAKAFLKSHYVKAATSSATPSAPSGAKAALTSLPALEPHTKGLIRDRLARSTQAANPVSTATLFDEFIAFPPTFEQVLDLETSLNEPVDHDPLRYWLKVRATASPALKPIADLAVDIFIAPASTVDVERLFFRGRRTVGDYQHALAPSTISALMTLSSDYKLGLLPPGTLARHRLEHDANARRRCGKTRSLKTFFSSSSSLSDVGGAPASLSASLAANTAVPPFLRAPRKSELSASAASSRSKLKKRVDAIFVTDTEQDLESETPTTHRSQGQGRADRHEREGTPLAFGVDYFEGINSPSDKL</sequence>
<organism evidence="3 4">
    <name type="scientific">Rhodotorula paludigena</name>
    <dbReference type="NCBI Taxonomy" id="86838"/>
    <lineage>
        <taxon>Eukaryota</taxon>
        <taxon>Fungi</taxon>
        <taxon>Dikarya</taxon>
        <taxon>Basidiomycota</taxon>
        <taxon>Pucciniomycotina</taxon>
        <taxon>Microbotryomycetes</taxon>
        <taxon>Sporidiobolales</taxon>
        <taxon>Sporidiobolaceae</taxon>
        <taxon>Rhodotorula</taxon>
    </lineage>
</organism>
<evidence type="ECO:0000313" key="3">
    <source>
        <dbReference type="EMBL" id="GJN87071.1"/>
    </source>
</evidence>
<name>A0AAV5GBP4_9BASI</name>
<dbReference type="Pfam" id="PF05699">
    <property type="entry name" value="Dimer_Tnp_hAT"/>
    <property type="match status" value="1"/>
</dbReference>
<dbReference type="AlphaFoldDB" id="A0AAV5GBP4"/>
<protein>
    <recommendedName>
        <fullName evidence="2">HAT C-terminal dimerisation domain-containing protein</fullName>
    </recommendedName>
</protein>
<feature type="region of interest" description="Disordered" evidence="1">
    <location>
        <begin position="269"/>
        <end position="317"/>
    </location>
</feature>
<feature type="domain" description="HAT C-terminal dimerisation" evidence="2">
    <location>
        <begin position="102"/>
        <end position="172"/>
    </location>
</feature>
<gene>
    <name evidence="3" type="ORF">Rhopal_000015-T1</name>
</gene>
<dbReference type="GO" id="GO:0046983">
    <property type="term" value="F:protein dimerization activity"/>
    <property type="evidence" value="ECO:0007669"/>
    <property type="project" value="InterPro"/>
</dbReference>
<feature type="compositionally biased region" description="Polar residues" evidence="1">
    <location>
        <begin position="277"/>
        <end position="287"/>
    </location>
</feature>
<proteinExistence type="predicted"/>
<evidence type="ECO:0000313" key="4">
    <source>
        <dbReference type="Proteomes" id="UP001342314"/>
    </source>
</evidence>
<dbReference type="SUPFAM" id="SSF53098">
    <property type="entry name" value="Ribonuclease H-like"/>
    <property type="match status" value="1"/>
</dbReference>
<dbReference type="Proteomes" id="UP001342314">
    <property type="component" value="Unassembled WGS sequence"/>
</dbReference>
<reference evidence="3 4" key="1">
    <citation type="submission" date="2021-12" db="EMBL/GenBank/DDBJ databases">
        <title>High titer production of polyol ester of fatty acids by Rhodotorula paludigena BS15 towards product separation-free biomass refinery.</title>
        <authorList>
            <person name="Mano J."/>
            <person name="Ono H."/>
            <person name="Tanaka T."/>
            <person name="Naito K."/>
            <person name="Sushida H."/>
            <person name="Ike M."/>
            <person name="Tokuyasu K."/>
            <person name="Kitaoka M."/>
        </authorList>
    </citation>
    <scope>NUCLEOTIDE SEQUENCE [LARGE SCALE GENOMIC DNA]</scope>
    <source>
        <strain evidence="3 4">BS15</strain>
    </source>
</reference>
<accession>A0AAV5GBP4</accession>
<dbReference type="InterPro" id="IPR012337">
    <property type="entry name" value="RNaseH-like_sf"/>
</dbReference>